<keyword evidence="1" id="KW-0472">Membrane</keyword>
<name>A0ABT2Y724_9MOLU</name>
<comment type="caution">
    <text evidence="2">The sequence shown here is derived from an EMBL/GenBank/DDBJ whole genome shotgun (WGS) entry which is preliminary data.</text>
</comment>
<feature type="transmembrane region" description="Helical" evidence="1">
    <location>
        <begin position="88"/>
        <end position="121"/>
    </location>
</feature>
<gene>
    <name evidence="2" type="ORF">N7548_06780</name>
</gene>
<keyword evidence="3" id="KW-1185">Reference proteome</keyword>
<proteinExistence type="predicted"/>
<accession>A0ABT2Y724</accession>
<sequence>MLSLVLKKQTSVKYLVSFAIYAIFFMVIYFLLDSLNGGYYEMSVEYGSYLVYLNIGLNIVMSLVSAFMFNLSSALVDLTKKEGKGTFMTMFSVLFGVLTYGCTSCVIAFFAVIGITFSVAVLPLAGLPYKLISLGLLVIGFFWLLREIKRSQCKL</sequence>
<dbReference type="RefSeq" id="WP_263608715.1">
    <property type="nucleotide sequence ID" value="NZ_JAOVQM010000006.1"/>
</dbReference>
<evidence type="ECO:0008006" key="4">
    <source>
        <dbReference type="Google" id="ProtNLM"/>
    </source>
</evidence>
<dbReference type="EMBL" id="JAOVQM010000006">
    <property type="protein sequence ID" value="MCV2232525.1"/>
    <property type="molecule type" value="Genomic_DNA"/>
</dbReference>
<evidence type="ECO:0000313" key="2">
    <source>
        <dbReference type="EMBL" id="MCV2232525.1"/>
    </source>
</evidence>
<feature type="transmembrane region" description="Helical" evidence="1">
    <location>
        <begin position="12"/>
        <end position="32"/>
    </location>
</feature>
<dbReference type="Proteomes" id="UP001177160">
    <property type="component" value="Unassembled WGS sequence"/>
</dbReference>
<organism evidence="2 3">
    <name type="scientific">Paracholeplasma manati</name>
    <dbReference type="NCBI Taxonomy" id="591373"/>
    <lineage>
        <taxon>Bacteria</taxon>
        <taxon>Bacillati</taxon>
        <taxon>Mycoplasmatota</taxon>
        <taxon>Mollicutes</taxon>
        <taxon>Acholeplasmatales</taxon>
        <taxon>Acholeplasmataceae</taxon>
        <taxon>Paracholeplasma</taxon>
    </lineage>
</organism>
<evidence type="ECO:0000313" key="3">
    <source>
        <dbReference type="Proteomes" id="UP001177160"/>
    </source>
</evidence>
<keyword evidence="1" id="KW-0812">Transmembrane</keyword>
<protein>
    <recommendedName>
        <fullName evidence="4">Integral membrane protein</fullName>
    </recommendedName>
</protein>
<evidence type="ECO:0000256" key="1">
    <source>
        <dbReference type="SAM" id="Phobius"/>
    </source>
</evidence>
<feature type="transmembrane region" description="Helical" evidence="1">
    <location>
        <begin position="52"/>
        <end position="76"/>
    </location>
</feature>
<reference evidence="2" key="1">
    <citation type="submission" date="2022-09" db="EMBL/GenBank/DDBJ databases">
        <title>Novel Mycoplasma species identified in domestic and wild animals.</title>
        <authorList>
            <person name="Volokhov D.V."/>
            <person name="Furtak V.A."/>
            <person name="Zagorodnyaya T.A."/>
        </authorList>
    </citation>
    <scope>NUCLEOTIDE SEQUENCE</scope>
    <source>
        <strain evidence="2">Oakley</strain>
    </source>
</reference>
<keyword evidence="1" id="KW-1133">Transmembrane helix</keyword>
<feature type="transmembrane region" description="Helical" evidence="1">
    <location>
        <begin position="127"/>
        <end position="145"/>
    </location>
</feature>